<dbReference type="OrthoDB" id="2135506at2"/>
<proteinExistence type="predicted"/>
<evidence type="ECO:0008006" key="3">
    <source>
        <dbReference type="Google" id="ProtNLM"/>
    </source>
</evidence>
<dbReference type="InterPro" id="IPR015046">
    <property type="entry name" value="LciA_Immunity-like"/>
</dbReference>
<evidence type="ECO:0000313" key="1">
    <source>
        <dbReference type="EMBL" id="EOT83967.1"/>
    </source>
</evidence>
<comment type="caution">
    <text evidence="1">The sequence shown here is derived from an EMBL/GenBank/DDBJ whole genome shotgun (WGS) entry which is preliminary data.</text>
</comment>
<dbReference type="EMBL" id="ASWO01000005">
    <property type="protein sequence ID" value="EOT83967.1"/>
    <property type="molecule type" value="Genomic_DNA"/>
</dbReference>
<dbReference type="Proteomes" id="UP000015961">
    <property type="component" value="Unassembled WGS sequence"/>
</dbReference>
<organism evidence="1 2">
    <name type="scientific">Enterococcus sulfureus ATCC 49903</name>
    <dbReference type="NCBI Taxonomy" id="1140003"/>
    <lineage>
        <taxon>Bacteria</taxon>
        <taxon>Bacillati</taxon>
        <taxon>Bacillota</taxon>
        <taxon>Bacilli</taxon>
        <taxon>Lactobacillales</taxon>
        <taxon>Enterococcaceae</taxon>
        <taxon>Enterococcus</taxon>
    </lineage>
</organism>
<name>S0KSI2_9ENTE</name>
<dbReference type="STRING" id="1140003.OMY_00986"/>
<accession>S0KSI2</accession>
<dbReference type="Gene3D" id="1.20.1440.140">
    <property type="match status" value="1"/>
</dbReference>
<protein>
    <recommendedName>
        <fullName evidence="3">Bacteriocin immunity protein</fullName>
    </recommendedName>
</protein>
<dbReference type="PATRIC" id="fig|1140003.3.peg.943"/>
<dbReference type="RefSeq" id="WP_016185438.1">
    <property type="nucleotide sequence ID" value="NZ_ASWO01000005.1"/>
</dbReference>
<sequence length="97" mass="11325">MNKLTWYASRQERSEATITILMDLIRELHEPNTAPLRELFAEYVTALSDESNSILIILNRLQLDSANCLIHHNITLTKENQARMQQIRKLSEIRYGN</sequence>
<reference evidence="1 2" key="1">
    <citation type="submission" date="2013-03" db="EMBL/GenBank/DDBJ databases">
        <title>The Genome Sequence of Enterococcus sulfureus ATCC_49903 (PacBio/Illumina hybrid assembly).</title>
        <authorList>
            <consortium name="The Broad Institute Genomics Platform"/>
            <consortium name="The Broad Institute Genome Sequencing Center for Infectious Disease"/>
            <person name="Earl A."/>
            <person name="Russ C."/>
            <person name="Gilmore M."/>
            <person name="Surin D."/>
            <person name="Walker B."/>
            <person name="Young S."/>
            <person name="Zeng Q."/>
            <person name="Gargeya S."/>
            <person name="Fitzgerald M."/>
            <person name="Haas B."/>
            <person name="Abouelleil A."/>
            <person name="Allen A.W."/>
            <person name="Alvarado L."/>
            <person name="Arachchi H.M."/>
            <person name="Berlin A.M."/>
            <person name="Chapman S.B."/>
            <person name="Gainer-Dewar J."/>
            <person name="Goldberg J."/>
            <person name="Griggs A."/>
            <person name="Gujja S."/>
            <person name="Hansen M."/>
            <person name="Howarth C."/>
            <person name="Imamovic A."/>
            <person name="Ireland A."/>
            <person name="Larimer J."/>
            <person name="McCowan C."/>
            <person name="Murphy C."/>
            <person name="Pearson M."/>
            <person name="Poon T.W."/>
            <person name="Priest M."/>
            <person name="Roberts A."/>
            <person name="Saif S."/>
            <person name="Shea T."/>
            <person name="Sisk P."/>
            <person name="Sykes S."/>
            <person name="Wortman J."/>
            <person name="Nusbaum C."/>
            <person name="Birren B."/>
        </authorList>
    </citation>
    <scope>NUCLEOTIDE SEQUENCE [LARGE SCALE GENOMIC DNA]</scope>
    <source>
        <strain evidence="1 2">ATCC 49903</strain>
    </source>
</reference>
<dbReference type="GO" id="GO:0030153">
    <property type="term" value="P:bacteriocin immunity"/>
    <property type="evidence" value="ECO:0007669"/>
    <property type="project" value="InterPro"/>
</dbReference>
<dbReference type="InterPro" id="IPR053739">
    <property type="entry name" value="Bact_Immunity_Domain_sf"/>
</dbReference>
<keyword evidence="2" id="KW-1185">Reference proteome</keyword>
<dbReference type="eggNOG" id="COG1476">
    <property type="taxonomic scope" value="Bacteria"/>
</dbReference>
<evidence type="ECO:0000313" key="2">
    <source>
        <dbReference type="Proteomes" id="UP000015961"/>
    </source>
</evidence>
<gene>
    <name evidence="1" type="ORF">I573_01692</name>
</gene>
<dbReference type="AlphaFoldDB" id="S0KSI2"/>
<dbReference type="Pfam" id="PF08951">
    <property type="entry name" value="EntA_Immun"/>
    <property type="match status" value="1"/>
</dbReference>